<protein>
    <submittedName>
        <fullName evidence="2">Uncharacterized protein</fullName>
    </submittedName>
</protein>
<name>A0A0F4QGU4_9GAMM</name>
<dbReference type="Proteomes" id="UP000033452">
    <property type="component" value="Unassembled WGS sequence"/>
</dbReference>
<feature type="transmembrane region" description="Helical" evidence="1">
    <location>
        <begin position="57"/>
        <end position="77"/>
    </location>
</feature>
<keyword evidence="1" id="KW-0472">Membrane</keyword>
<evidence type="ECO:0000313" key="3">
    <source>
        <dbReference type="Proteomes" id="UP000033452"/>
    </source>
</evidence>
<evidence type="ECO:0000313" key="2">
    <source>
        <dbReference type="EMBL" id="KJZ06846.1"/>
    </source>
</evidence>
<evidence type="ECO:0000256" key="1">
    <source>
        <dbReference type="SAM" id="Phobius"/>
    </source>
</evidence>
<accession>A0A0F4QGU4</accession>
<keyword evidence="1" id="KW-0812">Transmembrane</keyword>
<dbReference type="EMBL" id="JXYA01000043">
    <property type="protein sequence ID" value="KJZ06846.1"/>
    <property type="molecule type" value="Genomic_DNA"/>
</dbReference>
<feature type="transmembrane region" description="Helical" evidence="1">
    <location>
        <begin position="83"/>
        <end position="104"/>
    </location>
</feature>
<dbReference type="RefSeq" id="WP_046006300.1">
    <property type="nucleotide sequence ID" value="NZ_JXYA01000043.1"/>
</dbReference>
<comment type="caution">
    <text evidence="2">The sequence shown here is derived from an EMBL/GenBank/DDBJ whole genome shotgun (WGS) entry which is preliminary data.</text>
</comment>
<keyword evidence="1" id="KW-1133">Transmembrane helix</keyword>
<keyword evidence="3" id="KW-1185">Reference proteome</keyword>
<dbReference type="PATRIC" id="fig|43658.5.peg.3723"/>
<gene>
    <name evidence="2" type="ORF">TW77_17630</name>
</gene>
<proteinExistence type="predicted"/>
<reference evidence="2 3" key="1">
    <citation type="journal article" date="2015" name="BMC Genomics">
        <title>Genome mining reveals unlocked bioactive potential of marine Gram-negative bacteria.</title>
        <authorList>
            <person name="Machado H."/>
            <person name="Sonnenschein E.C."/>
            <person name="Melchiorsen J."/>
            <person name="Gram L."/>
        </authorList>
    </citation>
    <scope>NUCLEOTIDE SEQUENCE [LARGE SCALE GENOMIC DNA]</scope>
    <source>
        <strain evidence="2 3">S2471</strain>
    </source>
</reference>
<organism evidence="2 3">
    <name type="scientific">Pseudoalteromonas rubra</name>
    <dbReference type="NCBI Taxonomy" id="43658"/>
    <lineage>
        <taxon>Bacteria</taxon>
        <taxon>Pseudomonadati</taxon>
        <taxon>Pseudomonadota</taxon>
        <taxon>Gammaproteobacteria</taxon>
        <taxon>Alteromonadales</taxon>
        <taxon>Pseudoalteromonadaceae</taxon>
        <taxon>Pseudoalteromonas</taxon>
    </lineage>
</organism>
<dbReference type="OrthoDB" id="6293223at2"/>
<sequence>MLYRISGWSAIVVSLLALYPSYQTGALSVIGFYLGLFALLLSSFASHTGNLIYYRSVFVFSVLNVFFVNDGTCVMLLAENNDWVYIGSMYGIFIVISSICGFLVNKDSFLMNMAPKAKRAR</sequence>
<feature type="transmembrane region" description="Helical" evidence="1">
    <location>
        <begin position="25"/>
        <end position="45"/>
    </location>
</feature>
<dbReference type="AlphaFoldDB" id="A0A0F4QGU4"/>